<dbReference type="AlphaFoldDB" id="Q1ZJU6"/>
<keyword evidence="1" id="KW-0229">DNA integration</keyword>
<dbReference type="InterPro" id="IPR002104">
    <property type="entry name" value="Integrase_catalytic"/>
</dbReference>
<dbReference type="HOGENOM" id="CLU_039906_0_0_6"/>
<dbReference type="InterPro" id="IPR050090">
    <property type="entry name" value="Tyrosine_recombinase_XerCD"/>
</dbReference>
<dbReference type="InterPro" id="IPR011010">
    <property type="entry name" value="DNA_brk_join_enz"/>
</dbReference>
<evidence type="ECO:0000313" key="5">
    <source>
        <dbReference type="Proteomes" id="UP000001603"/>
    </source>
</evidence>
<evidence type="ECO:0000256" key="1">
    <source>
        <dbReference type="ARBA" id="ARBA00022908"/>
    </source>
</evidence>
<dbReference type="Pfam" id="PF00589">
    <property type="entry name" value="Phage_integrase"/>
    <property type="match status" value="1"/>
</dbReference>
<sequence length="448" mass="51203">MVSDFLGGFMYLIQSSNVYKQTELSISDNTYQCSPVKGNIGSLPTLFNGDGSFNHEANSYLFYQKAVKDAKDLNPCSQALYAYYQFLEDEKLAWDVFPPVKRLKPTYLFRSHLLKQIKKGDLAHSTASVRMNQIVNYYKWLMHDGYLKIKNEKEAPFKMEFVSVQSTGMLAHVSPTFTVETSDLRIKVPKDADSSNIRPLTPLSQELLSILTQYLPKASEELRLQVLISLDTGMRIQEIATLSTKAIDTATPVAESKHRFELSLSPQATGVITKYLKSRQVEISAELLSTLNEYRVSERRIKRVNKLDQKLEALPETANTLKKEALERLELSERHEPLFVSEQGNPVTAKSIEARWTELRAEIKQTYPTFTHRFHDLRSTYGTYRLNDMLEAGLSSSESLGLLMGWMGHRNESTTWKYLRYLKHKEVFKVKFGILDGIMHEALGGENE</sequence>
<gene>
    <name evidence="4" type="ORF">VAS14_00116</name>
</gene>
<dbReference type="PANTHER" id="PTHR30349:SF64">
    <property type="entry name" value="PROPHAGE INTEGRASE INTD-RELATED"/>
    <property type="match status" value="1"/>
</dbReference>
<protein>
    <submittedName>
        <fullName evidence="4">Transposase, putative</fullName>
    </submittedName>
</protein>
<comment type="caution">
    <text evidence="4">The sequence shown here is derived from an EMBL/GenBank/DDBJ whole genome shotgun (WGS) entry which is preliminary data.</text>
</comment>
<dbReference type="PROSITE" id="PS51898">
    <property type="entry name" value="TYR_RECOMBINASE"/>
    <property type="match status" value="1"/>
</dbReference>
<dbReference type="PANTHER" id="PTHR30349">
    <property type="entry name" value="PHAGE INTEGRASE-RELATED"/>
    <property type="match status" value="1"/>
</dbReference>
<evidence type="ECO:0000256" key="2">
    <source>
        <dbReference type="ARBA" id="ARBA00023172"/>
    </source>
</evidence>
<feature type="domain" description="Tyr recombinase" evidence="3">
    <location>
        <begin position="198"/>
        <end position="436"/>
    </location>
</feature>
<dbReference type="GO" id="GO:0015074">
    <property type="term" value="P:DNA integration"/>
    <property type="evidence" value="ECO:0007669"/>
    <property type="project" value="UniProtKB-KW"/>
</dbReference>
<organism evidence="4 5">
    <name type="scientific">Photobacterium angustum (strain S14 / CCUG 15956)</name>
    <name type="common">Vibrio sp. (strain S14 / CCUG 15956)</name>
    <dbReference type="NCBI Taxonomy" id="314292"/>
    <lineage>
        <taxon>Bacteria</taxon>
        <taxon>Pseudomonadati</taxon>
        <taxon>Pseudomonadota</taxon>
        <taxon>Gammaproteobacteria</taxon>
        <taxon>Vibrionales</taxon>
        <taxon>Vibrionaceae</taxon>
        <taxon>Photobacterium</taxon>
    </lineage>
</organism>
<dbReference type="GO" id="GO:0003677">
    <property type="term" value="F:DNA binding"/>
    <property type="evidence" value="ECO:0007669"/>
    <property type="project" value="InterPro"/>
</dbReference>
<dbReference type="EMBL" id="AAOJ01000020">
    <property type="protein sequence ID" value="EAS62426.1"/>
    <property type="molecule type" value="Genomic_DNA"/>
</dbReference>
<reference evidence="4 5" key="1">
    <citation type="journal article" date="2009" name="Proc. Natl. Acad. Sci. U.S.A.">
        <title>The genomic basis of trophic strategy in marine bacteria.</title>
        <authorList>
            <person name="Lauro F.M."/>
            <person name="McDougald D."/>
            <person name="Thomas T."/>
            <person name="Williams T.J."/>
            <person name="Egan S."/>
            <person name="Rice S."/>
            <person name="DeMaere M.Z."/>
            <person name="Ting L."/>
            <person name="Ertan H."/>
            <person name="Johnson J."/>
            <person name="Ferriera S."/>
            <person name="Lapidus A."/>
            <person name="Anderson I."/>
            <person name="Kyrpides N."/>
            <person name="Munk A.C."/>
            <person name="Detter C."/>
            <person name="Han C.S."/>
            <person name="Brown M.V."/>
            <person name="Robb F.T."/>
            <person name="Kjelleberg S."/>
            <person name="Cavicchioli R."/>
        </authorList>
    </citation>
    <scope>NUCLEOTIDE SEQUENCE [LARGE SCALE GENOMIC DNA]</scope>
    <source>
        <strain evidence="4 5">S14</strain>
    </source>
</reference>
<dbReference type="InterPro" id="IPR013762">
    <property type="entry name" value="Integrase-like_cat_sf"/>
</dbReference>
<evidence type="ECO:0000313" key="4">
    <source>
        <dbReference type="EMBL" id="EAS62426.1"/>
    </source>
</evidence>
<name>Q1ZJU6_PHOAS</name>
<proteinExistence type="predicted"/>
<accession>Q1ZJU6</accession>
<evidence type="ECO:0000259" key="3">
    <source>
        <dbReference type="PROSITE" id="PS51898"/>
    </source>
</evidence>
<dbReference type="CDD" id="cd00397">
    <property type="entry name" value="DNA_BRE_C"/>
    <property type="match status" value="1"/>
</dbReference>
<dbReference type="Proteomes" id="UP000001603">
    <property type="component" value="Unassembled WGS sequence"/>
</dbReference>
<keyword evidence="2" id="KW-0233">DNA recombination</keyword>
<dbReference type="GO" id="GO:0006310">
    <property type="term" value="P:DNA recombination"/>
    <property type="evidence" value="ECO:0007669"/>
    <property type="project" value="UniProtKB-KW"/>
</dbReference>
<dbReference type="Gene3D" id="1.10.443.10">
    <property type="entry name" value="Intergrase catalytic core"/>
    <property type="match status" value="1"/>
</dbReference>
<dbReference type="SUPFAM" id="SSF56349">
    <property type="entry name" value="DNA breaking-rejoining enzymes"/>
    <property type="match status" value="1"/>
</dbReference>